<proteinExistence type="predicted"/>
<accession>A0ABY4WIB3</accession>
<dbReference type="Proteomes" id="UP001056500">
    <property type="component" value="Chromosome"/>
</dbReference>
<reference evidence="1" key="1">
    <citation type="submission" date="2022-06" db="EMBL/GenBank/DDBJ databases">
        <title>Genome sequencing of Brevibacillus sp. BB3-R1.</title>
        <authorList>
            <person name="Heo J."/>
            <person name="Lee D."/>
            <person name="Won M."/>
            <person name="Han B.-H."/>
            <person name="Hong S.-B."/>
            <person name="Kwon S.-W."/>
        </authorList>
    </citation>
    <scope>NUCLEOTIDE SEQUENCE</scope>
    <source>
        <strain evidence="1">BB3-R1</strain>
    </source>
</reference>
<sequence length="392" mass="44695">MTQCTLYVSMKHVEKVTEAIRESFRDQTVEASADGCTVTVTRKRLFGKRTITLRTMREDKETEAFTQMIRGMYGFFSQIETVHEQVKEKLLMQITALNIAVGIVSSHEMDDETFQRILAIAESVNGIVFLPSGEMLDKKGQLILGPGGESELEDFLVTVSTDLIDGHVRQTASNEERKRQSMERLRQQGIPVIEHLPVIVADEEAVIRSKDEIVQRAIALCLVAVYAGGIAEGEEVQEEREFIEGIISQYGAAGFFTERERAFLGEEQPDRTETIQLVWMYECYWVLLWALGYVEELDFPGQICDVQMAIDCLKEAGDYDGFYQKAVVRSTSEILDQADLIYRYDWACVNARINNQPVEGGLNDEVVLERHRALNWLIRYMDADWDDVRTDT</sequence>
<dbReference type="EMBL" id="CP098755">
    <property type="protein sequence ID" value="USG66885.1"/>
    <property type="molecule type" value="Genomic_DNA"/>
</dbReference>
<dbReference type="InterPro" id="IPR025368">
    <property type="entry name" value="DUF4272"/>
</dbReference>
<protein>
    <submittedName>
        <fullName evidence="1">DUF4272 domain-containing protein</fullName>
    </submittedName>
</protein>
<keyword evidence="2" id="KW-1185">Reference proteome</keyword>
<dbReference type="RefSeq" id="WP_251873990.1">
    <property type="nucleotide sequence ID" value="NZ_CP098755.1"/>
</dbReference>
<organism evidence="1 2">
    <name type="scientific">Brevibacillus ruminantium</name>
    <dbReference type="NCBI Taxonomy" id="2950604"/>
    <lineage>
        <taxon>Bacteria</taxon>
        <taxon>Bacillati</taxon>
        <taxon>Bacillota</taxon>
        <taxon>Bacilli</taxon>
        <taxon>Bacillales</taxon>
        <taxon>Paenibacillaceae</taxon>
        <taxon>Brevibacillus</taxon>
    </lineage>
</organism>
<evidence type="ECO:0000313" key="2">
    <source>
        <dbReference type="Proteomes" id="UP001056500"/>
    </source>
</evidence>
<dbReference type="Pfam" id="PF14094">
    <property type="entry name" value="DUF4272"/>
    <property type="match status" value="1"/>
</dbReference>
<gene>
    <name evidence="1" type="ORF">NDK47_06185</name>
</gene>
<name>A0ABY4WIB3_9BACL</name>
<evidence type="ECO:0000313" key="1">
    <source>
        <dbReference type="EMBL" id="USG66885.1"/>
    </source>
</evidence>